<dbReference type="EC" id="3.4.21.105" evidence="10"/>
<proteinExistence type="inferred from homology"/>
<comment type="similarity">
    <text evidence="2">Belongs to the peptidase S54 family.</text>
</comment>
<keyword evidence="5 8" id="KW-1133">Transmembrane helix</keyword>
<dbReference type="InterPro" id="IPR022764">
    <property type="entry name" value="Peptidase_S54_rhomboid_dom"/>
</dbReference>
<feature type="repeat" description="TPR" evidence="7">
    <location>
        <begin position="469"/>
        <end position="502"/>
    </location>
</feature>
<evidence type="ECO:0000256" key="8">
    <source>
        <dbReference type="SAM" id="Phobius"/>
    </source>
</evidence>
<evidence type="ECO:0000256" key="5">
    <source>
        <dbReference type="ARBA" id="ARBA00022989"/>
    </source>
</evidence>
<dbReference type="RefSeq" id="WP_382389920.1">
    <property type="nucleotide sequence ID" value="NZ_JBHUNA010000001.1"/>
</dbReference>
<dbReference type="InterPro" id="IPR011990">
    <property type="entry name" value="TPR-like_helical_dom_sf"/>
</dbReference>
<dbReference type="GO" id="GO:0008233">
    <property type="term" value="F:peptidase activity"/>
    <property type="evidence" value="ECO:0007669"/>
    <property type="project" value="UniProtKB-KW"/>
</dbReference>
<evidence type="ECO:0000256" key="3">
    <source>
        <dbReference type="ARBA" id="ARBA00022692"/>
    </source>
</evidence>
<feature type="transmembrane region" description="Helical" evidence="8">
    <location>
        <begin position="228"/>
        <end position="255"/>
    </location>
</feature>
<keyword evidence="11" id="KW-1185">Reference proteome</keyword>
<feature type="transmembrane region" description="Helical" evidence="8">
    <location>
        <begin position="267"/>
        <end position="285"/>
    </location>
</feature>
<dbReference type="PANTHER" id="PTHR43731">
    <property type="entry name" value="RHOMBOID PROTEASE"/>
    <property type="match status" value="1"/>
</dbReference>
<keyword evidence="6 8" id="KW-0472">Membrane</keyword>
<comment type="subcellular location">
    <subcellularLocation>
        <location evidence="1">Membrane</location>
        <topology evidence="1">Multi-pass membrane protein</topology>
    </subcellularLocation>
</comment>
<dbReference type="Pfam" id="PF13414">
    <property type="entry name" value="TPR_11"/>
    <property type="match status" value="1"/>
</dbReference>
<dbReference type="Proteomes" id="UP001597502">
    <property type="component" value="Unassembled WGS sequence"/>
</dbReference>
<dbReference type="GO" id="GO:0006508">
    <property type="term" value="P:proteolysis"/>
    <property type="evidence" value="ECO:0007669"/>
    <property type="project" value="UniProtKB-KW"/>
</dbReference>
<evidence type="ECO:0000256" key="4">
    <source>
        <dbReference type="ARBA" id="ARBA00022801"/>
    </source>
</evidence>
<dbReference type="SUPFAM" id="SSF144091">
    <property type="entry name" value="Rhomboid-like"/>
    <property type="match status" value="1"/>
</dbReference>
<feature type="transmembrane region" description="Helical" evidence="8">
    <location>
        <begin position="321"/>
        <end position="337"/>
    </location>
</feature>
<feature type="transmembrane region" description="Helical" evidence="8">
    <location>
        <begin position="291"/>
        <end position="309"/>
    </location>
</feature>
<evidence type="ECO:0000313" key="10">
    <source>
        <dbReference type="EMBL" id="MFD2759420.1"/>
    </source>
</evidence>
<reference evidence="11" key="1">
    <citation type="journal article" date="2019" name="Int. J. Syst. Evol. Microbiol.">
        <title>The Global Catalogue of Microorganisms (GCM) 10K type strain sequencing project: providing services to taxonomists for standard genome sequencing and annotation.</title>
        <authorList>
            <consortium name="The Broad Institute Genomics Platform"/>
            <consortium name="The Broad Institute Genome Sequencing Center for Infectious Disease"/>
            <person name="Wu L."/>
            <person name="Ma J."/>
        </authorList>
    </citation>
    <scope>NUCLEOTIDE SEQUENCE [LARGE SCALE GENOMIC DNA]</scope>
    <source>
        <strain evidence="11">TISTR 1535</strain>
    </source>
</reference>
<evidence type="ECO:0000256" key="7">
    <source>
        <dbReference type="PROSITE-ProRule" id="PRU00339"/>
    </source>
</evidence>
<evidence type="ECO:0000256" key="2">
    <source>
        <dbReference type="ARBA" id="ARBA00009045"/>
    </source>
</evidence>
<feature type="transmembrane region" description="Helical" evidence="8">
    <location>
        <begin position="183"/>
        <end position="201"/>
    </location>
</feature>
<feature type="domain" description="Peptidase S54 rhomboid" evidence="9">
    <location>
        <begin position="226"/>
        <end position="360"/>
    </location>
</feature>
<dbReference type="PANTHER" id="PTHR43731:SF14">
    <property type="entry name" value="PRESENILIN-ASSOCIATED RHOMBOID-LIKE PROTEIN, MITOCHONDRIAL"/>
    <property type="match status" value="1"/>
</dbReference>
<keyword evidence="10" id="KW-0645">Protease</keyword>
<evidence type="ECO:0000313" key="11">
    <source>
        <dbReference type="Proteomes" id="UP001597502"/>
    </source>
</evidence>
<comment type="caution">
    <text evidence="10">The sequence shown here is derived from an EMBL/GenBank/DDBJ whole genome shotgun (WGS) entry which is preliminary data.</text>
</comment>
<dbReference type="InterPro" id="IPR035952">
    <property type="entry name" value="Rhomboid-like_sf"/>
</dbReference>
<feature type="transmembrane region" description="Helical" evidence="8">
    <location>
        <begin position="371"/>
        <end position="389"/>
    </location>
</feature>
<keyword evidence="3 8" id="KW-0812">Transmembrane</keyword>
<keyword evidence="7" id="KW-0802">TPR repeat</keyword>
<feature type="transmembrane region" description="Helical" evidence="8">
    <location>
        <begin position="343"/>
        <end position="359"/>
    </location>
</feature>
<dbReference type="SUPFAM" id="SSF48452">
    <property type="entry name" value="TPR-like"/>
    <property type="match status" value="1"/>
</dbReference>
<dbReference type="EMBL" id="JBHUNA010000001">
    <property type="protein sequence ID" value="MFD2759420.1"/>
    <property type="molecule type" value="Genomic_DNA"/>
</dbReference>
<dbReference type="Gene3D" id="1.20.1540.10">
    <property type="entry name" value="Rhomboid-like"/>
    <property type="match status" value="1"/>
</dbReference>
<dbReference type="InterPro" id="IPR050925">
    <property type="entry name" value="Rhomboid_protease_S54"/>
</dbReference>
<evidence type="ECO:0000259" key="9">
    <source>
        <dbReference type="Pfam" id="PF01694"/>
    </source>
</evidence>
<feature type="repeat" description="TPR" evidence="7">
    <location>
        <begin position="435"/>
        <end position="468"/>
    </location>
</feature>
<dbReference type="InterPro" id="IPR019734">
    <property type="entry name" value="TPR_rpt"/>
</dbReference>
<protein>
    <submittedName>
        <fullName evidence="10">Rhomboid family intramembrane serine protease</fullName>
        <ecNumber evidence="10">3.4.21.105</ecNumber>
    </submittedName>
</protein>
<keyword evidence="4 10" id="KW-0378">Hydrolase</keyword>
<evidence type="ECO:0000256" key="1">
    <source>
        <dbReference type="ARBA" id="ARBA00004141"/>
    </source>
</evidence>
<gene>
    <name evidence="10" type="ORF">ACFSUO_00235</name>
</gene>
<dbReference type="Gene3D" id="1.25.40.10">
    <property type="entry name" value="Tetratricopeptide repeat domain"/>
    <property type="match status" value="1"/>
</dbReference>
<sequence>MDVEKNYRMHHLAYQLISTGDFEVLHYNENEIWLEKLAGKTSRVVRLFQGGFDWKNHLKKDIALVFQKAKAIRRSFKGKHVEIHNVYIAAHPPVDDWEILRKPMQLQERHPIKMHLYYLSEQEKEEGLQRLQDVAGAELIDDSANYSEADLSEHAAYYRKQLADKADQKQREAEKLFAKGKPIFTYMLLAVNLLLFLLLVMNGGSTSTETLIRFGAKYNPAILENGEWWRIITSMFLHIGLPHLAMNMLAVYYLGTAVERIYGSFRFILIYFLAGIGGGLASFAFTENISAGASGALFGLFGALLFFGVMHKRVFFQTMGMNLLILVGINIGFGLLVPQIDNSAHLGGLIAGFIASVIVRMPGRKSAMIQVSAFLLYVLLTAGLVAYGVTANEENPAYQLMNAEQLLTQNKYEEVVDVATTGLTMDGKLSPDLESRLLFQRSYAYIQLGRIDQAIADLEKSTELNDQFAEAYYNLAILYDDQGTDALATEHIQTAYELDSGNKDIQQLYERITGKPAQ</sequence>
<dbReference type="PROSITE" id="PS50005">
    <property type="entry name" value="TPR"/>
    <property type="match status" value="2"/>
</dbReference>
<evidence type="ECO:0000256" key="6">
    <source>
        <dbReference type="ARBA" id="ARBA00023136"/>
    </source>
</evidence>
<name>A0ABW5V137_9BACI</name>
<dbReference type="SMART" id="SM00028">
    <property type="entry name" value="TPR"/>
    <property type="match status" value="2"/>
</dbReference>
<organism evidence="10 11">
    <name type="scientific">Lentibacillus juripiscarius</name>
    <dbReference type="NCBI Taxonomy" id="257446"/>
    <lineage>
        <taxon>Bacteria</taxon>
        <taxon>Bacillati</taxon>
        <taxon>Bacillota</taxon>
        <taxon>Bacilli</taxon>
        <taxon>Bacillales</taxon>
        <taxon>Bacillaceae</taxon>
        <taxon>Lentibacillus</taxon>
    </lineage>
</organism>
<dbReference type="Pfam" id="PF01694">
    <property type="entry name" value="Rhomboid"/>
    <property type="match status" value="1"/>
</dbReference>
<accession>A0ABW5V137</accession>